<feature type="transmembrane region" description="Helical" evidence="18">
    <location>
        <begin position="113"/>
        <end position="137"/>
    </location>
</feature>
<evidence type="ECO:0000256" key="17">
    <source>
        <dbReference type="ARBA" id="ARBA00046376"/>
    </source>
</evidence>
<name>A0A210QPY2_MIZYE</name>
<dbReference type="OrthoDB" id="424834at2759"/>
<dbReference type="SUPFAM" id="SSF103473">
    <property type="entry name" value="MFS general substrate transporter"/>
    <property type="match status" value="1"/>
</dbReference>
<dbReference type="PANTHER" id="PTHR23512:SF5">
    <property type="entry name" value="MAJOR FACILITATOR SUPERFAMILY DOMAIN-CONTAINING PROTEIN 1"/>
    <property type="match status" value="1"/>
</dbReference>
<comment type="catalytic activity">
    <reaction evidence="5">
        <text>L-lysyl-L-alpha-amino acid(out) = L-lysyl-L-alpha-amino acid(in)</text>
        <dbReference type="Rhea" id="RHEA:79387"/>
        <dbReference type="ChEBI" id="CHEBI:229965"/>
    </reaction>
</comment>
<evidence type="ECO:0000256" key="10">
    <source>
        <dbReference type="ARBA" id="ARBA00044903"/>
    </source>
</evidence>
<comment type="catalytic activity">
    <reaction evidence="7">
        <text>L-aspartyl-L-lysine(out) = L-aspartyl-L-lysine(in)</text>
        <dbReference type="Rhea" id="RHEA:79411"/>
        <dbReference type="ChEBI" id="CHEBI:229953"/>
    </reaction>
</comment>
<evidence type="ECO:0000256" key="3">
    <source>
        <dbReference type="ARBA" id="ARBA00044881"/>
    </source>
</evidence>
<organism evidence="19 20">
    <name type="scientific">Mizuhopecten yessoensis</name>
    <name type="common">Japanese scallop</name>
    <name type="synonym">Patinopecten yessoensis</name>
    <dbReference type="NCBI Taxonomy" id="6573"/>
    <lineage>
        <taxon>Eukaryota</taxon>
        <taxon>Metazoa</taxon>
        <taxon>Spiralia</taxon>
        <taxon>Lophotrochozoa</taxon>
        <taxon>Mollusca</taxon>
        <taxon>Bivalvia</taxon>
        <taxon>Autobranchia</taxon>
        <taxon>Pteriomorphia</taxon>
        <taxon>Pectinida</taxon>
        <taxon>Pectinoidea</taxon>
        <taxon>Pectinidae</taxon>
        <taxon>Mizuhopecten</taxon>
    </lineage>
</organism>
<protein>
    <recommendedName>
        <fullName evidence="14">Lysosomal dipeptide transporter MFSD1</fullName>
    </recommendedName>
    <alternativeName>
        <fullName evidence="15">Major facilitator superfamily domain-containing protein 1</fullName>
    </alternativeName>
</protein>
<comment type="catalytic activity">
    <reaction evidence="2">
        <text>L-histidyl-glycine(out) = L-histidyl-glycine(in)</text>
        <dbReference type="Rhea" id="RHEA:79395"/>
        <dbReference type="ChEBI" id="CHEBI:229957"/>
    </reaction>
</comment>
<comment type="catalytic activity">
    <reaction evidence="1">
        <text>L-lysyl-L-alanine(out) = L-lysyl-L-alanine(in)</text>
        <dbReference type="Rhea" id="RHEA:79399"/>
        <dbReference type="ChEBI" id="CHEBI:229954"/>
    </reaction>
</comment>
<dbReference type="InterPro" id="IPR036259">
    <property type="entry name" value="MFS_trans_sf"/>
</dbReference>
<evidence type="ECO:0000256" key="1">
    <source>
        <dbReference type="ARBA" id="ARBA00044876"/>
    </source>
</evidence>
<evidence type="ECO:0000256" key="14">
    <source>
        <dbReference type="ARBA" id="ARBA00044985"/>
    </source>
</evidence>
<accession>A0A210QPY2</accession>
<comment type="catalytic activity">
    <reaction evidence="13">
        <text>L-lysyl-glycine(out) = L-lysyl-glycine(in)</text>
        <dbReference type="Rhea" id="RHEA:79407"/>
        <dbReference type="ChEBI" id="CHEBI:191202"/>
    </reaction>
</comment>
<feature type="transmembrane region" description="Helical" evidence="18">
    <location>
        <begin position="395"/>
        <end position="415"/>
    </location>
</feature>
<evidence type="ECO:0000256" key="4">
    <source>
        <dbReference type="ARBA" id="ARBA00044884"/>
    </source>
</evidence>
<comment type="subunit">
    <text evidence="17">Homodimer. Interacts with lysosomal protein GLMP (via lumenal domain); the interaction starts while both proteins are still in the endoplasmic reticulum and is required for stabilization of MFSD1 in lysosomes but has no direct effect on its targeting to lysosomes or transporter activity.</text>
</comment>
<evidence type="ECO:0000313" key="20">
    <source>
        <dbReference type="Proteomes" id="UP000242188"/>
    </source>
</evidence>
<evidence type="ECO:0000256" key="6">
    <source>
        <dbReference type="ARBA" id="ARBA00044893"/>
    </source>
</evidence>
<evidence type="ECO:0000256" key="8">
    <source>
        <dbReference type="ARBA" id="ARBA00044899"/>
    </source>
</evidence>
<keyword evidence="20" id="KW-1185">Reference proteome</keyword>
<evidence type="ECO:0000256" key="7">
    <source>
        <dbReference type="ARBA" id="ARBA00044898"/>
    </source>
</evidence>
<comment type="catalytic activity">
    <reaction evidence="8">
        <text>L-arginyl-L-alpha-amino acid(out) = L-arginyl-L-alpha-amino acid(in)</text>
        <dbReference type="Rhea" id="RHEA:79371"/>
        <dbReference type="ChEBI" id="CHEBI:84315"/>
    </reaction>
</comment>
<evidence type="ECO:0000256" key="11">
    <source>
        <dbReference type="ARBA" id="ARBA00044912"/>
    </source>
</evidence>
<dbReference type="EMBL" id="NEDP02002474">
    <property type="protein sequence ID" value="OWF50758.1"/>
    <property type="molecule type" value="Genomic_DNA"/>
</dbReference>
<dbReference type="PANTHER" id="PTHR23512">
    <property type="entry name" value="MAJOR FACILITATOR SUPERFAMILY DOMAIN-CONTAINING PROTEIN 1"/>
    <property type="match status" value="1"/>
</dbReference>
<comment type="catalytic activity">
    <reaction evidence="11">
        <text>L-histidyl-L-alpha-amino acid(out) = L-histidyl-L-alpha-amino acid(in)</text>
        <dbReference type="Rhea" id="RHEA:79379"/>
        <dbReference type="ChEBI" id="CHEBI:229964"/>
    </reaction>
</comment>
<keyword evidence="18" id="KW-1133">Transmembrane helix</keyword>
<proteinExistence type="predicted"/>
<comment type="catalytic activity">
    <reaction evidence="12">
        <text>L-alanyl-L-lysine(out) = L-alanyl-L-lysine(in)</text>
        <dbReference type="Rhea" id="RHEA:79415"/>
        <dbReference type="ChEBI" id="CHEBI:192470"/>
    </reaction>
</comment>
<dbReference type="InterPro" id="IPR011701">
    <property type="entry name" value="MFS"/>
</dbReference>
<feature type="transmembrane region" description="Helical" evidence="18">
    <location>
        <begin position="143"/>
        <end position="164"/>
    </location>
</feature>
<comment type="function">
    <text evidence="16">Lysosomal dipeptide uniporter that selectively exports lysine, arginine or histidine-containing dipeptides with a net positive charge from the lysosome lumen into the cytosol. Could play a role in a specific type of protein O-glycosylation indirectly regulating macrophages migration and tissue invasion. Also essential for liver homeostasis.</text>
</comment>
<gene>
    <name evidence="19" type="ORF">KP79_PYT18173</name>
</gene>
<dbReference type="InterPro" id="IPR052187">
    <property type="entry name" value="MFSD1"/>
</dbReference>
<evidence type="ECO:0000256" key="2">
    <source>
        <dbReference type="ARBA" id="ARBA00044878"/>
    </source>
</evidence>
<feature type="transmembrane region" description="Helical" evidence="18">
    <location>
        <begin position="176"/>
        <end position="198"/>
    </location>
</feature>
<dbReference type="Proteomes" id="UP000242188">
    <property type="component" value="Unassembled WGS sequence"/>
</dbReference>
<feature type="transmembrane region" description="Helical" evidence="18">
    <location>
        <begin position="88"/>
        <end position="106"/>
    </location>
</feature>
<evidence type="ECO:0000256" key="13">
    <source>
        <dbReference type="ARBA" id="ARBA00044924"/>
    </source>
</evidence>
<keyword evidence="18" id="KW-0472">Membrane</keyword>
<reference evidence="19 20" key="1">
    <citation type="journal article" date="2017" name="Nat. Ecol. Evol.">
        <title>Scallop genome provides insights into evolution of bilaterian karyotype and development.</title>
        <authorList>
            <person name="Wang S."/>
            <person name="Zhang J."/>
            <person name="Jiao W."/>
            <person name="Li J."/>
            <person name="Xun X."/>
            <person name="Sun Y."/>
            <person name="Guo X."/>
            <person name="Huan P."/>
            <person name="Dong B."/>
            <person name="Zhang L."/>
            <person name="Hu X."/>
            <person name="Sun X."/>
            <person name="Wang J."/>
            <person name="Zhao C."/>
            <person name="Wang Y."/>
            <person name="Wang D."/>
            <person name="Huang X."/>
            <person name="Wang R."/>
            <person name="Lv J."/>
            <person name="Li Y."/>
            <person name="Zhang Z."/>
            <person name="Liu B."/>
            <person name="Lu W."/>
            <person name="Hui Y."/>
            <person name="Liang J."/>
            <person name="Zhou Z."/>
            <person name="Hou R."/>
            <person name="Li X."/>
            <person name="Liu Y."/>
            <person name="Li H."/>
            <person name="Ning X."/>
            <person name="Lin Y."/>
            <person name="Zhao L."/>
            <person name="Xing Q."/>
            <person name="Dou J."/>
            <person name="Li Y."/>
            <person name="Mao J."/>
            <person name="Guo H."/>
            <person name="Dou H."/>
            <person name="Li T."/>
            <person name="Mu C."/>
            <person name="Jiang W."/>
            <person name="Fu Q."/>
            <person name="Fu X."/>
            <person name="Miao Y."/>
            <person name="Liu J."/>
            <person name="Yu Q."/>
            <person name="Li R."/>
            <person name="Liao H."/>
            <person name="Li X."/>
            <person name="Kong Y."/>
            <person name="Jiang Z."/>
            <person name="Chourrout D."/>
            <person name="Li R."/>
            <person name="Bao Z."/>
        </authorList>
    </citation>
    <scope>NUCLEOTIDE SEQUENCE [LARGE SCALE GENOMIC DNA]</scope>
    <source>
        <strain evidence="19 20">PY_sf001</strain>
    </source>
</reference>
<evidence type="ECO:0000256" key="9">
    <source>
        <dbReference type="ARBA" id="ARBA00044900"/>
    </source>
</evidence>
<comment type="catalytic activity">
    <reaction evidence="10">
        <text>L-arginyl-glycine(out) = L-arginyl-glycine(in)</text>
        <dbReference type="Rhea" id="RHEA:79391"/>
        <dbReference type="ChEBI" id="CHEBI:229955"/>
    </reaction>
</comment>
<evidence type="ECO:0000256" key="18">
    <source>
        <dbReference type="SAM" id="Phobius"/>
    </source>
</evidence>
<feature type="transmembrane region" description="Helical" evidence="18">
    <location>
        <begin position="210"/>
        <end position="235"/>
    </location>
</feature>
<dbReference type="GO" id="GO:0022857">
    <property type="term" value="F:transmembrane transporter activity"/>
    <property type="evidence" value="ECO:0007669"/>
    <property type="project" value="InterPro"/>
</dbReference>
<comment type="catalytic activity">
    <reaction evidence="4">
        <text>L-alpha-aminoacyl-L-histidine(out) = L-alpha-aminoacyl-L-histidine(in)</text>
        <dbReference type="Rhea" id="RHEA:79375"/>
        <dbReference type="ChEBI" id="CHEBI:229967"/>
    </reaction>
</comment>
<evidence type="ECO:0000256" key="16">
    <source>
        <dbReference type="ARBA" id="ARBA00045709"/>
    </source>
</evidence>
<comment type="catalytic activity">
    <reaction evidence="6">
        <text>L-alpha-aminoacyl-L-lysine(out) = L-alpha-aminoacyl-L-lysine(in)</text>
        <dbReference type="Rhea" id="RHEA:79383"/>
        <dbReference type="ChEBI" id="CHEBI:229966"/>
    </reaction>
</comment>
<feature type="transmembrane region" description="Helical" evidence="18">
    <location>
        <begin position="308"/>
        <end position="329"/>
    </location>
</feature>
<evidence type="ECO:0000256" key="5">
    <source>
        <dbReference type="ARBA" id="ARBA00044891"/>
    </source>
</evidence>
<dbReference type="Gene3D" id="1.20.1250.20">
    <property type="entry name" value="MFS general substrate transporter like domains"/>
    <property type="match status" value="2"/>
</dbReference>
<feature type="transmembrane region" description="Helical" evidence="18">
    <location>
        <begin position="270"/>
        <end position="288"/>
    </location>
</feature>
<evidence type="ECO:0000256" key="12">
    <source>
        <dbReference type="ARBA" id="ARBA00044919"/>
    </source>
</evidence>
<dbReference type="AlphaFoldDB" id="A0A210QPY2"/>
<comment type="catalytic activity">
    <reaction evidence="9">
        <text>L-lysyl-L-lysine(out) = L-lysyl-L-lysine(in)</text>
        <dbReference type="Rhea" id="RHEA:79403"/>
        <dbReference type="ChEBI" id="CHEBI:229956"/>
    </reaction>
</comment>
<evidence type="ECO:0000256" key="15">
    <source>
        <dbReference type="ARBA" id="ARBA00045018"/>
    </source>
</evidence>
<keyword evidence="18" id="KW-0812">Transmembrane</keyword>
<feature type="transmembrane region" description="Helical" evidence="18">
    <location>
        <begin position="435"/>
        <end position="453"/>
    </location>
</feature>
<sequence>MCPQKQWSIEQHLVESTTSVLHEQIHQKHYTVPQHSPLPEINVCYAVDKPTQSFLKHPQTGSCQNVTSNTTCCSECVGLGPDRYNQLYAAYAWMTAATVIPGGYFVDRVGNRVSAIMSTCVAWLGTSLFALTVTGHIRGSSVMFPLMFCSRLLLGAGTGTALIVQDRILGTWFADNLSIVFSINVVALRLGNVSNFLLTANIANWIGFTWALWVGAALCSTAVLSAVFLSVLELYGKKNSDKKLTSIPDLSEEPVTLSRQIKNIRLLPKTYWLLCVTAVCYYSAYLPVISNGSKYIQDRYGYSKTTAAYYVGAVYDVSIIIPPFLGLLLKKFRCTGLLLSCSAILTAPVYLLLSYCSSIHPLVLTIYLGITYTTFAVCVWPCFAMLVQPDTFGTAAGIAIFMQSGGVGMTNLAVGKIMGTTESSDTIELLSKYRIVFWVLFTLSVLSAVFSVATNMADSRQNKLNSIFMKDPVPIEINDETSSLLPHPRTESRTVST</sequence>
<dbReference type="Pfam" id="PF07690">
    <property type="entry name" value="MFS_1"/>
    <property type="match status" value="1"/>
</dbReference>
<comment type="catalytic activity">
    <reaction evidence="3">
        <text>L-alpha-aminoacyl-L-arginine(out) = L-alpha-aminoacyl-L-arginine(in)</text>
        <dbReference type="Rhea" id="RHEA:79367"/>
        <dbReference type="ChEBI" id="CHEBI:229968"/>
    </reaction>
</comment>
<feature type="transmembrane region" description="Helical" evidence="18">
    <location>
        <begin position="336"/>
        <end position="353"/>
    </location>
</feature>
<evidence type="ECO:0000313" key="19">
    <source>
        <dbReference type="EMBL" id="OWF50758.1"/>
    </source>
</evidence>
<feature type="transmembrane region" description="Helical" evidence="18">
    <location>
        <begin position="359"/>
        <end position="383"/>
    </location>
</feature>
<comment type="caution">
    <text evidence="19">The sequence shown here is derived from an EMBL/GenBank/DDBJ whole genome shotgun (WGS) entry which is preliminary data.</text>
</comment>